<protein>
    <submittedName>
        <fullName evidence="5">Aminotransferase class III-fold pyridoxal phosphate-dependent enzyme</fullName>
    </submittedName>
</protein>
<comment type="cofactor">
    <cofactor evidence="1">
        <name>pyridoxal 5'-phosphate</name>
        <dbReference type="ChEBI" id="CHEBI:597326"/>
    </cofactor>
</comment>
<dbReference type="GO" id="GO:0005829">
    <property type="term" value="C:cytosol"/>
    <property type="evidence" value="ECO:0007669"/>
    <property type="project" value="TreeGrafter"/>
</dbReference>
<dbReference type="GO" id="GO:0030170">
    <property type="term" value="F:pyridoxal phosphate binding"/>
    <property type="evidence" value="ECO:0007669"/>
    <property type="project" value="InterPro"/>
</dbReference>
<evidence type="ECO:0000313" key="5">
    <source>
        <dbReference type="EMBL" id="QJB30484.1"/>
    </source>
</evidence>
<gene>
    <name evidence="5" type="ORF">HF329_03870</name>
</gene>
<name>A0AAE6ZD77_9BACT</name>
<keyword evidence="3 4" id="KW-0663">Pyridoxal phosphate</keyword>
<dbReference type="CDD" id="cd00610">
    <property type="entry name" value="OAT_like"/>
    <property type="match status" value="1"/>
</dbReference>
<evidence type="ECO:0000256" key="4">
    <source>
        <dbReference type="RuleBase" id="RU003560"/>
    </source>
</evidence>
<dbReference type="Gene3D" id="3.90.1150.10">
    <property type="entry name" value="Aspartate Aminotransferase, domain 1"/>
    <property type="match status" value="1"/>
</dbReference>
<evidence type="ECO:0000256" key="1">
    <source>
        <dbReference type="ARBA" id="ARBA00001933"/>
    </source>
</evidence>
<dbReference type="InterPro" id="IPR049704">
    <property type="entry name" value="Aminotrans_3_PPA_site"/>
</dbReference>
<dbReference type="InterPro" id="IPR005814">
    <property type="entry name" value="Aminotrans_3"/>
</dbReference>
<comment type="similarity">
    <text evidence="2 4">Belongs to the class-III pyridoxal-phosphate-dependent aminotransferase family.</text>
</comment>
<accession>A0AAE6ZD77</accession>
<dbReference type="InterPro" id="IPR015424">
    <property type="entry name" value="PyrdxlP-dep_Trfase"/>
</dbReference>
<organism evidence="5 6">
    <name type="scientific">Chitinophaga oryzae</name>
    <dbReference type="NCBI Taxonomy" id="2725414"/>
    <lineage>
        <taxon>Bacteria</taxon>
        <taxon>Pseudomonadati</taxon>
        <taxon>Bacteroidota</taxon>
        <taxon>Chitinophagia</taxon>
        <taxon>Chitinophagales</taxon>
        <taxon>Chitinophagaceae</taxon>
        <taxon>Chitinophaga</taxon>
    </lineage>
</organism>
<dbReference type="Proteomes" id="UP000502421">
    <property type="component" value="Chromosome"/>
</dbReference>
<dbReference type="PANTHER" id="PTHR43094:SF1">
    <property type="entry name" value="AMINOTRANSFERASE CLASS-III"/>
    <property type="match status" value="1"/>
</dbReference>
<dbReference type="PANTHER" id="PTHR43094">
    <property type="entry name" value="AMINOTRANSFERASE"/>
    <property type="match status" value="1"/>
</dbReference>
<dbReference type="GO" id="GO:0008483">
    <property type="term" value="F:transaminase activity"/>
    <property type="evidence" value="ECO:0007669"/>
    <property type="project" value="UniProtKB-KW"/>
</dbReference>
<dbReference type="InterPro" id="IPR015422">
    <property type="entry name" value="PyrdxlP-dep_Trfase_small"/>
</dbReference>
<dbReference type="RefSeq" id="WP_168802764.1">
    <property type="nucleotide sequence ID" value="NZ_CP051205.1"/>
</dbReference>
<keyword evidence="5" id="KW-0032">Aminotransferase</keyword>
<dbReference type="EMBL" id="CP051205">
    <property type="protein sequence ID" value="QJB30484.1"/>
    <property type="molecule type" value="Genomic_DNA"/>
</dbReference>
<evidence type="ECO:0000313" key="6">
    <source>
        <dbReference type="Proteomes" id="UP000502421"/>
    </source>
</evidence>
<reference evidence="6" key="1">
    <citation type="submission" date="2020-04" db="EMBL/GenBank/DDBJ databases">
        <authorList>
            <person name="Kittiwongwattana C."/>
        </authorList>
    </citation>
    <scope>NUCLEOTIDE SEQUENCE [LARGE SCALE GENOMIC DNA]</scope>
    <source>
        <strain evidence="6">1310</strain>
    </source>
</reference>
<dbReference type="Pfam" id="PF00202">
    <property type="entry name" value="Aminotran_3"/>
    <property type="match status" value="1"/>
</dbReference>
<proteinExistence type="inferred from homology"/>
<dbReference type="PROSITE" id="PS00600">
    <property type="entry name" value="AA_TRANSFER_CLASS_3"/>
    <property type="match status" value="1"/>
</dbReference>
<dbReference type="AlphaFoldDB" id="A0AAE6ZD77"/>
<dbReference type="SUPFAM" id="SSF53383">
    <property type="entry name" value="PLP-dependent transferases"/>
    <property type="match status" value="1"/>
</dbReference>
<keyword evidence="5" id="KW-0808">Transferase</keyword>
<evidence type="ECO:0000256" key="2">
    <source>
        <dbReference type="ARBA" id="ARBA00008954"/>
    </source>
</evidence>
<dbReference type="InterPro" id="IPR015421">
    <property type="entry name" value="PyrdxlP-dep_Trfase_major"/>
</dbReference>
<dbReference type="Gene3D" id="3.40.640.10">
    <property type="entry name" value="Type I PLP-dependent aspartate aminotransferase-like (Major domain)"/>
    <property type="match status" value="1"/>
</dbReference>
<sequence>MIAHINDIVKQNADYTFFPWAAQQAVRPLHIKSSKGVFLTDTNGKKYLDFSSQYLNVNIGHSDERVLAAIERQMRSFSYISPSCATDIRGELGYRLASILPGDLNKTLFTLGGSDANDVAIQIARKYTGRSRIMTFRRSYHGATLLSLSVSGDPRRNIISGQLLDLNVQVENPYFYRCPWGSTTEQECADFCIAAMESALLENDPATFAAILVEGESGSSGCIKYPPFFLKQVRQLCNRYNVLLIADEVLSGFGRTGKMFAVGHHGICPDILTMAKGLTAGYVPLGGVAVSDSIAATFDYAPSPGGITCSAHPLGCAAALAVLDIYKKDQLVAAAAAMGEYMRVELDSLADKHPSIGDIRLNGLLGCIELVKNRQSRAPMATPHSSPEEMEAMNRVAAALLDEGLFTIVRWNYLFISPPLCITREQIDTALGIISRALEIADKYCS</sequence>
<dbReference type="KEGG" id="coy:HF329_03870"/>
<evidence type="ECO:0000256" key="3">
    <source>
        <dbReference type="ARBA" id="ARBA00022898"/>
    </source>
</evidence>